<dbReference type="SUPFAM" id="SSF51366">
    <property type="entry name" value="Ribulose-phoshate binding barrel"/>
    <property type="match status" value="1"/>
</dbReference>
<dbReference type="InterPro" id="IPR001240">
    <property type="entry name" value="PRAI_dom"/>
</dbReference>
<evidence type="ECO:0000256" key="4">
    <source>
        <dbReference type="ARBA" id="ARBA00012572"/>
    </source>
</evidence>
<dbReference type="InterPro" id="IPR044643">
    <property type="entry name" value="TrpF_fam"/>
</dbReference>
<feature type="domain" description="N-(5'phosphoribosyl) anthranilate isomerase (PRAI)" evidence="11">
    <location>
        <begin position="4"/>
        <end position="198"/>
    </location>
</feature>
<keyword evidence="9 10" id="KW-0413">Isomerase</keyword>
<organism evidence="12 13">
    <name type="scientific">Marinomonas balearica</name>
    <dbReference type="NCBI Taxonomy" id="491947"/>
    <lineage>
        <taxon>Bacteria</taxon>
        <taxon>Pseudomonadati</taxon>
        <taxon>Pseudomonadota</taxon>
        <taxon>Gammaproteobacteria</taxon>
        <taxon>Oceanospirillales</taxon>
        <taxon>Oceanospirillaceae</taxon>
        <taxon>Marinomonas</taxon>
    </lineage>
</organism>
<name>A0A4R6M7F9_9GAMM</name>
<dbReference type="CDD" id="cd00405">
    <property type="entry name" value="PRAI"/>
    <property type="match status" value="1"/>
</dbReference>
<evidence type="ECO:0000256" key="8">
    <source>
        <dbReference type="ARBA" id="ARBA00023141"/>
    </source>
</evidence>
<dbReference type="InterPro" id="IPR011060">
    <property type="entry name" value="RibuloseP-bd_barrel"/>
</dbReference>
<dbReference type="EC" id="5.3.1.24" evidence="4 10"/>
<dbReference type="PANTHER" id="PTHR42894:SF1">
    <property type="entry name" value="N-(5'-PHOSPHORIBOSYL)ANTHRANILATE ISOMERASE"/>
    <property type="match status" value="1"/>
</dbReference>
<evidence type="ECO:0000256" key="2">
    <source>
        <dbReference type="ARBA" id="ARBA00004664"/>
    </source>
</evidence>
<dbReference type="Gene3D" id="3.20.20.70">
    <property type="entry name" value="Aldolase class I"/>
    <property type="match status" value="1"/>
</dbReference>
<keyword evidence="8 10" id="KW-0057">Aromatic amino acid biosynthesis</keyword>
<dbReference type="InterPro" id="IPR013785">
    <property type="entry name" value="Aldolase_TIM"/>
</dbReference>
<keyword evidence="13" id="KW-1185">Reference proteome</keyword>
<keyword evidence="6 10" id="KW-0028">Amino-acid biosynthesis</keyword>
<evidence type="ECO:0000256" key="10">
    <source>
        <dbReference type="HAMAP-Rule" id="MF_00135"/>
    </source>
</evidence>
<evidence type="ECO:0000259" key="11">
    <source>
        <dbReference type="Pfam" id="PF00697"/>
    </source>
</evidence>
<evidence type="ECO:0000256" key="5">
    <source>
        <dbReference type="ARBA" id="ARBA00022272"/>
    </source>
</evidence>
<dbReference type="Proteomes" id="UP000294656">
    <property type="component" value="Unassembled WGS sequence"/>
</dbReference>
<dbReference type="UniPathway" id="UPA00035">
    <property type="reaction ID" value="UER00042"/>
</dbReference>
<evidence type="ECO:0000256" key="9">
    <source>
        <dbReference type="ARBA" id="ARBA00023235"/>
    </source>
</evidence>
<dbReference type="EMBL" id="SNXC01000013">
    <property type="protein sequence ID" value="TDO96815.1"/>
    <property type="molecule type" value="Genomic_DNA"/>
</dbReference>
<dbReference type="Pfam" id="PF00697">
    <property type="entry name" value="PRAI"/>
    <property type="match status" value="1"/>
</dbReference>
<keyword evidence="7 10" id="KW-0822">Tryptophan biosynthesis</keyword>
<accession>A0A4R6M7F9</accession>
<comment type="catalytic activity">
    <reaction evidence="1 10">
        <text>N-(5-phospho-beta-D-ribosyl)anthranilate = 1-(2-carboxyphenylamino)-1-deoxy-D-ribulose 5-phosphate</text>
        <dbReference type="Rhea" id="RHEA:21540"/>
        <dbReference type="ChEBI" id="CHEBI:18277"/>
        <dbReference type="ChEBI" id="CHEBI:58613"/>
        <dbReference type="EC" id="5.3.1.24"/>
    </reaction>
</comment>
<evidence type="ECO:0000256" key="7">
    <source>
        <dbReference type="ARBA" id="ARBA00022822"/>
    </source>
</evidence>
<evidence type="ECO:0000256" key="1">
    <source>
        <dbReference type="ARBA" id="ARBA00001164"/>
    </source>
</evidence>
<evidence type="ECO:0000313" key="12">
    <source>
        <dbReference type="EMBL" id="TDO96815.1"/>
    </source>
</evidence>
<dbReference type="OrthoDB" id="9796196at2"/>
<dbReference type="FunFam" id="3.20.20.70:FF:000075">
    <property type="entry name" value="Tryptophan biosynthesis protein TRP1"/>
    <property type="match status" value="1"/>
</dbReference>
<dbReference type="PANTHER" id="PTHR42894">
    <property type="entry name" value="N-(5'-PHOSPHORIBOSYL)ANTHRANILATE ISOMERASE"/>
    <property type="match status" value="1"/>
</dbReference>
<evidence type="ECO:0000256" key="6">
    <source>
        <dbReference type="ARBA" id="ARBA00022605"/>
    </source>
</evidence>
<comment type="similarity">
    <text evidence="3 10">Belongs to the TrpF family.</text>
</comment>
<dbReference type="GO" id="GO:0004640">
    <property type="term" value="F:phosphoribosylanthranilate isomerase activity"/>
    <property type="evidence" value="ECO:0007669"/>
    <property type="project" value="UniProtKB-UniRule"/>
</dbReference>
<evidence type="ECO:0000313" key="13">
    <source>
        <dbReference type="Proteomes" id="UP000294656"/>
    </source>
</evidence>
<dbReference type="RefSeq" id="WP_133504313.1">
    <property type="nucleotide sequence ID" value="NZ_SNXC01000013.1"/>
</dbReference>
<comment type="pathway">
    <text evidence="2 10">Amino-acid biosynthesis; L-tryptophan biosynthesis; L-tryptophan from chorismate: step 3/5.</text>
</comment>
<reference evidence="12 13" key="1">
    <citation type="submission" date="2019-03" db="EMBL/GenBank/DDBJ databases">
        <title>Genomic Encyclopedia of Type Strains, Phase III (KMG-III): the genomes of soil and plant-associated and newly described type strains.</title>
        <authorList>
            <person name="Whitman W."/>
        </authorList>
    </citation>
    <scope>NUCLEOTIDE SEQUENCE [LARGE SCALE GENOMIC DNA]</scope>
    <source>
        <strain evidence="12 13">CECT 7378</strain>
    </source>
</reference>
<protein>
    <recommendedName>
        <fullName evidence="5 10">N-(5'-phosphoribosyl)anthranilate isomerase</fullName>
        <shortName evidence="10">PRAI</shortName>
        <ecNumber evidence="4 10">5.3.1.24</ecNumber>
    </recommendedName>
</protein>
<comment type="caution">
    <text evidence="12">The sequence shown here is derived from an EMBL/GenBank/DDBJ whole genome shotgun (WGS) entry which is preliminary data.</text>
</comment>
<dbReference type="GO" id="GO:0000162">
    <property type="term" value="P:L-tryptophan biosynthetic process"/>
    <property type="evidence" value="ECO:0007669"/>
    <property type="project" value="UniProtKB-UniRule"/>
</dbReference>
<dbReference type="HAMAP" id="MF_00135">
    <property type="entry name" value="PRAI"/>
    <property type="match status" value="1"/>
</dbReference>
<dbReference type="AlphaFoldDB" id="A0A4R6M7F9"/>
<proteinExistence type="inferred from homology"/>
<dbReference type="NCBIfam" id="NF002298">
    <property type="entry name" value="PRK01222.1-4"/>
    <property type="match status" value="1"/>
</dbReference>
<sequence>MARVKICGITNLEDALFAIECGADALGFVFYSKSPRYVTPQVANNIVSKLPPFVAPIALFVDASNEQVNDVISGSSRWVIQFHGNEQPEECASYGVSYIKALRMKPDLNLTTEFERFSSAVAILLDAYKAGVPGGTGETFDWERIPRTSDKPIILAGGLTPENITQAVMQVSPYAVDVSGGVEETKGKKDFIKVKDFIFKAKSWSKQ</sequence>
<gene>
    <name evidence="10" type="primary">trpF</name>
    <name evidence="12" type="ORF">DFP79_2584</name>
</gene>
<evidence type="ECO:0000256" key="3">
    <source>
        <dbReference type="ARBA" id="ARBA00007571"/>
    </source>
</evidence>